<reference evidence="1 2" key="1">
    <citation type="submission" date="2008-12" db="EMBL/GenBank/DDBJ databases">
        <authorList>
            <person name="Fulton L."/>
            <person name="Clifton S."/>
            <person name="Fulton B."/>
            <person name="Xu J."/>
            <person name="Minx P."/>
            <person name="Pepin K.H."/>
            <person name="Johnson M."/>
            <person name="Bhonagiri V."/>
            <person name="Nash W.E."/>
            <person name="Mardis E.R."/>
            <person name="Wilson R.K."/>
        </authorList>
    </citation>
    <scope>NUCLEOTIDE SEQUENCE [LARGE SCALE GENOMIC DNA]</scope>
    <source>
        <strain evidence="1 2">DSM 18228</strain>
    </source>
</reference>
<dbReference type="EMBL" id="ACBW01000190">
    <property type="protein sequence ID" value="EEF77440.1"/>
    <property type="molecule type" value="Genomic_DNA"/>
</dbReference>
<name>S0FBE1_9BACT</name>
<protein>
    <submittedName>
        <fullName evidence="1">Uncharacterized protein</fullName>
    </submittedName>
</protein>
<evidence type="ECO:0000313" key="1">
    <source>
        <dbReference type="EMBL" id="EEF77440.1"/>
    </source>
</evidence>
<sequence>MCRYLTDEISRKRLTKRAVVLTTARFFYSPILNQKNNKQ</sequence>
<dbReference type="HOGENOM" id="CLU_3304583_0_0_10"/>
<dbReference type="AlphaFoldDB" id="S0FBE1"/>
<dbReference type="Proteomes" id="UP000014073">
    <property type="component" value="Unassembled WGS sequence"/>
</dbReference>
<accession>S0FBE1</accession>
<proteinExistence type="predicted"/>
<evidence type="ECO:0000313" key="2">
    <source>
        <dbReference type="Proteomes" id="UP000014073"/>
    </source>
</evidence>
<keyword evidence="2" id="KW-1185">Reference proteome</keyword>
<comment type="caution">
    <text evidence="1">The sequence shown here is derived from an EMBL/GenBank/DDBJ whole genome shotgun (WGS) entry which is preliminary data.</text>
</comment>
<dbReference type="STRING" id="547042.BACCOPRO_02962"/>
<gene>
    <name evidence="1" type="ORF">BACCOPRO_02962</name>
</gene>
<organism evidence="1 2">
    <name type="scientific">Phocaeicola coprophilus DSM 18228 = JCM 13818</name>
    <dbReference type="NCBI Taxonomy" id="547042"/>
    <lineage>
        <taxon>Bacteria</taxon>
        <taxon>Pseudomonadati</taxon>
        <taxon>Bacteroidota</taxon>
        <taxon>Bacteroidia</taxon>
        <taxon>Bacteroidales</taxon>
        <taxon>Bacteroidaceae</taxon>
        <taxon>Phocaeicola</taxon>
    </lineage>
</organism>